<evidence type="ECO:0000256" key="3">
    <source>
        <dbReference type="SAM" id="MobiDB-lite"/>
    </source>
</evidence>
<dbReference type="STRING" id="32264.T1L0K2"/>
<evidence type="ECO:0000256" key="2">
    <source>
        <dbReference type="ARBA" id="ARBA00023242"/>
    </source>
</evidence>
<feature type="region of interest" description="Disordered" evidence="3">
    <location>
        <begin position="186"/>
        <end position="213"/>
    </location>
</feature>
<accession>T1L0K2</accession>
<dbReference type="Pfam" id="PF15251">
    <property type="entry name" value="TAPR1-like"/>
    <property type="match status" value="2"/>
</dbReference>
<name>T1L0K2_TETUR</name>
<dbReference type="OrthoDB" id="5823474at2759"/>
<feature type="region of interest" description="Disordered" evidence="3">
    <location>
        <begin position="300"/>
        <end position="323"/>
    </location>
</feature>
<reference evidence="4" key="2">
    <citation type="submission" date="2015-06" db="UniProtKB">
        <authorList>
            <consortium name="EnsemblMetazoa"/>
        </authorList>
    </citation>
    <scope>IDENTIFICATION</scope>
</reference>
<dbReference type="PANTHER" id="PTHR31624:SF4">
    <property type="entry name" value="CHROMOSOME 16 OPEN READING FRAME 72"/>
    <property type="match status" value="1"/>
</dbReference>
<dbReference type="eggNOG" id="ENOG502QPPE">
    <property type="taxonomic scope" value="Eukaryota"/>
</dbReference>
<dbReference type="OMA" id="SWERQCL"/>
<dbReference type="Proteomes" id="UP000015104">
    <property type="component" value="Unassembled WGS sequence"/>
</dbReference>
<comment type="subcellular location">
    <subcellularLocation>
        <location evidence="1">Nucleus</location>
    </subcellularLocation>
</comment>
<dbReference type="AlphaFoldDB" id="T1L0K2"/>
<keyword evidence="5" id="KW-1185">Reference proteome</keyword>
<feature type="compositionally biased region" description="Polar residues" evidence="3">
    <location>
        <begin position="305"/>
        <end position="314"/>
    </location>
</feature>
<dbReference type="EnsemblMetazoa" id="tetur30g01010.1">
    <property type="protein sequence ID" value="tetur30g01010.1"/>
    <property type="gene ID" value="tetur30g01010"/>
</dbReference>
<dbReference type="KEGG" id="tut:107369201"/>
<dbReference type="EMBL" id="CAEY01000867">
    <property type="status" value="NOT_ANNOTATED_CDS"/>
    <property type="molecule type" value="Genomic_DNA"/>
</dbReference>
<proteinExistence type="predicted"/>
<feature type="compositionally biased region" description="Polar residues" evidence="3">
    <location>
        <begin position="186"/>
        <end position="204"/>
    </location>
</feature>
<evidence type="ECO:0000313" key="4">
    <source>
        <dbReference type="EnsemblMetazoa" id="tetur30g01010.1"/>
    </source>
</evidence>
<organism evidence="4 5">
    <name type="scientific">Tetranychus urticae</name>
    <name type="common">Two-spotted spider mite</name>
    <dbReference type="NCBI Taxonomy" id="32264"/>
    <lineage>
        <taxon>Eukaryota</taxon>
        <taxon>Metazoa</taxon>
        <taxon>Ecdysozoa</taxon>
        <taxon>Arthropoda</taxon>
        <taxon>Chelicerata</taxon>
        <taxon>Arachnida</taxon>
        <taxon>Acari</taxon>
        <taxon>Acariformes</taxon>
        <taxon>Trombidiformes</taxon>
        <taxon>Prostigmata</taxon>
        <taxon>Eleutherengona</taxon>
        <taxon>Raphignathae</taxon>
        <taxon>Tetranychoidea</taxon>
        <taxon>Tetranychidae</taxon>
        <taxon>Tetranychus</taxon>
    </lineage>
</organism>
<protein>
    <submittedName>
        <fullName evidence="4">Uncharacterized protein</fullName>
    </submittedName>
</protein>
<sequence length="323" mass="37150">MDQIDGNYEEFEDSSSLGPLNEGIYNSLEEESLHLDNCDYEEKHFNHEKDMLSHKLWTSFQTAACSVAQLYKDRESGLTYWIPFQNAATNVTSLYKECIESIRRNADIYLQMGIKKRNAELLAWAKKRKRFIRREDLIGFLKGEITNIEQHHNHSNNYHHHQHFHYAHHRDGSWNKLHRPSPTVMIETSPSTTPGFRTPSQTLTNSNNSNVNNNLTRSFETNDVNPEDGDLQTFREALAISVAGLRSSQQSGIDPVDFINTCTNRRNSHSKVLPTPNLEAASATELSEFISNEYSRHVESRKRVNSSTDVTMDSPTHKRTRLL</sequence>
<dbReference type="InterPro" id="IPR029196">
    <property type="entry name" value="HAPSTR1-like"/>
</dbReference>
<evidence type="ECO:0000256" key="1">
    <source>
        <dbReference type="ARBA" id="ARBA00004123"/>
    </source>
</evidence>
<dbReference type="PANTHER" id="PTHR31624">
    <property type="entry name" value="UPF0472 PROTEIN C16ORF72"/>
    <property type="match status" value="1"/>
</dbReference>
<evidence type="ECO:0000313" key="5">
    <source>
        <dbReference type="Proteomes" id="UP000015104"/>
    </source>
</evidence>
<gene>
    <name evidence="4" type="primary">107369201</name>
</gene>
<dbReference type="InterPro" id="IPR040308">
    <property type="entry name" value="HAPR1"/>
</dbReference>
<dbReference type="GO" id="GO:0005634">
    <property type="term" value="C:nucleus"/>
    <property type="evidence" value="ECO:0007669"/>
    <property type="project" value="UniProtKB-SubCell"/>
</dbReference>
<keyword evidence="2" id="KW-0539">Nucleus</keyword>
<reference evidence="5" key="1">
    <citation type="submission" date="2011-08" db="EMBL/GenBank/DDBJ databases">
        <authorList>
            <person name="Rombauts S."/>
        </authorList>
    </citation>
    <scope>NUCLEOTIDE SEQUENCE</scope>
    <source>
        <strain evidence="5">London</strain>
    </source>
</reference>
<dbReference type="HOGENOM" id="CLU_081329_1_0_1"/>